<dbReference type="EMBL" id="CP040098">
    <property type="protein sequence ID" value="QCQ22895.1"/>
    <property type="molecule type" value="Genomic_DNA"/>
</dbReference>
<organism evidence="1 2">
    <name type="scientific">Desulfoglaeba alkanexedens ALDC</name>
    <dbReference type="NCBI Taxonomy" id="980445"/>
    <lineage>
        <taxon>Bacteria</taxon>
        <taxon>Pseudomonadati</taxon>
        <taxon>Thermodesulfobacteriota</taxon>
        <taxon>Syntrophobacteria</taxon>
        <taxon>Syntrophobacterales</taxon>
        <taxon>Syntrophobacteraceae</taxon>
        <taxon>Desulfoglaeba</taxon>
    </lineage>
</organism>
<dbReference type="RefSeq" id="WP_137425178.1">
    <property type="nucleotide sequence ID" value="NZ_CP040098.1"/>
</dbReference>
<keyword evidence="2" id="KW-1185">Reference proteome</keyword>
<evidence type="ECO:0000313" key="1">
    <source>
        <dbReference type="EMBL" id="QCQ22895.1"/>
    </source>
</evidence>
<name>A0A4P8L6X9_9BACT</name>
<protein>
    <submittedName>
        <fullName evidence="1">YkgJ family cysteine cluster protein</fullName>
    </submittedName>
</protein>
<dbReference type="Proteomes" id="UP000298602">
    <property type="component" value="Chromosome"/>
</dbReference>
<gene>
    <name evidence="1" type="ORF">FDQ92_12360</name>
</gene>
<dbReference type="AlphaFoldDB" id="A0A4P8L6X9"/>
<evidence type="ECO:0000313" key="2">
    <source>
        <dbReference type="Proteomes" id="UP000298602"/>
    </source>
</evidence>
<sequence>MVRGRQSIPLPELLREPPEDLQEGVRGYQRAMAEALAENARLVDVGKWREERVLPAQFFRNYEKALQLFDESTRFILGHLRRSGYNVACAMGCSHCCRQIPLGVEGVEILYLYFGLQQTGLHDRFFRRALEREELWAEVCRWRDVGEAAHGGPGAEQEAYLFHYCRHGEPCPFLEGDLCRVYLYRPIACRMHFSLSAPYLCGPSMLESEEALQINLEPGERVWDALETLSGVLGLQLSDRLVCGFLEFVVNHMRFAKIQEAES</sequence>
<proteinExistence type="predicted"/>
<accession>A0A4P8L6X9</accession>
<reference evidence="1 2" key="2">
    <citation type="submission" date="2019-05" db="EMBL/GenBank/DDBJ databases">
        <authorList>
            <person name="Suflita J.M."/>
            <person name="Marks C.R."/>
        </authorList>
    </citation>
    <scope>NUCLEOTIDE SEQUENCE [LARGE SCALE GENOMIC DNA]</scope>
    <source>
        <strain evidence="1 2">ALDC</strain>
    </source>
</reference>
<dbReference type="OrthoDB" id="9810361at2"/>
<dbReference type="KEGG" id="dax:FDQ92_12360"/>
<reference evidence="1 2" key="1">
    <citation type="submission" date="2019-05" db="EMBL/GenBank/DDBJ databases">
        <title>The Complete Genome Sequence of the n-alkane-degrading Desulfoglaeba alkanexedens ALDC reveals multiple alkylsuccinate synthase gene clusters.</title>
        <authorList>
            <person name="Callaghan A.V."/>
            <person name="Davidova I.A."/>
            <person name="Duncan K.E."/>
            <person name="Morris B."/>
            <person name="McInerney M.J."/>
        </authorList>
    </citation>
    <scope>NUCLEOTIDE SEQUENCE [LARGE SCALE GENOMIC DNA]</scope>
    <source>
        <strain evidence="1 2">ALDC</strain>
    </source>
</reference>